<reference evidence="1" key="1">
    <citation type="journal article" date="2014" name="Front. Microbiol.">
        <title>High frequency of phylogenetically diverse reductive dehalogenase-homologous genes in deep subseafloor sedimentary metagenomes.</title>
        <authorList>
            <person name="Kawai M."/>
            <person name="Futagami T."/>
            <person name="Toyoda A."/>
            <person name="Takaki Y."/>
            <person name="Nishi S."/>
            <person name="Hori S."/>
            <person name="Arai W."/>
            <person name="Tsubouchi T."/>
            <person name="Morono Y."/>
            <person name="Uchiyama I."/>
            <person name="Ito T."/>
            <person name="Fujiyama A."/>
            <person name="Inagaki F."/>
            <person name="Takami H."/>
        </authorList>
    </citation>
    <scope>NUCLEOTIDE SEQUENCE</scope>
    <source>
        <strain evidence="1">Expedition CK06-06</strain>
    </source>
</reference>
<sequence length="66" mass="7013">MDLVAIGYQIAGAGQWYAALTSLNIDYEDEDESNELHVSLQNLSAAAKIAGAAGEVTLLIAYELRA</sequence>
<dbReference type="EMBL" id="BARV01002420">
    <property type="protein sequence ID" value="GAH91767.1"/>
    <property type="molecule type" value="Genomic_DNA"/>
</dbReference>
<protein>
    <submittedName>
        <fullName evidence="1">Uncharacterized protein</fullName>
    </submittedName>
</protein>
<name>X1JCP6_9ZZZZ</name>
<proteinExistence type="predicted"/>
<comment type="caution">
    <text evidence="1">The sequence shown here is derived from an EMBL/GenBank/DDBJ whole genome shotgun (WGS) entry which is preliminary data.</text>
</comment>
<organism evidence="1">
    <name type="scientific">marine sediment metagenome</name>
    <dbReference type="NCBI Taxonomy" id="412755"/>
    <lineage>
        <taxon>unclassified sequences</taxon>
        <taxon>metagenomes</taxon>
        <taxon>ecological metagenomes</taxon>
    </lineage>
</organism>
<evidence type="ECO:0000313" key="1">
    <source>
        <dbReference type="EMBL" id="GAH91767.1"/>
    </source>
</evidence>
<dbReference type="AlphaFoldDB" id="X1JCP6"/>
<accession>X1JCP6</accession>
<gene>
    <name evidence="1" type="ORF">S06H3_06261</name>
</gene>